<dbReference type="Proteomes" id="UP000829685">
    <property type="component" value="Unassembled WGS sequence"/>
</dbReference>
<evidence type="ECO:0000256" key="8">
    <source>
        <dbReference type="PIRSR" id="PIRSR602401-1"/>
    </source>
</evidence>
<protein>
    <recommendedName>
        <fullName evidence="11">Pisatin demethylase</fullName>
    </recommendedName>
</protein>
<keyword evidence="7" id="KW-0503">Monooxygenase</keyword>
<keyword evidence="6 8" id="KW-0408">Iron</keyword>
<accession>A0A9P9WK73</accession>
<dbReference type="PANTHER" id="PTHR24305">
    <property type="entry name" value="CYTOCHROME P450"/>
    <property type="match status" value="1"/>
</dbReference>
<dbReference type="GO" id="GO:0004497">
    <property type="term" value="F:monooxygenase activity"/>
    <property type="evidence" value="ECO:0007669"/>
    <property type="project" value="UniProtKB-KW"/>
</dbReference>
<evidence type="ECO:0008006" key="11">
    <source>
        <dbReference type="Google" id="ProtNLM"/>
    </source>
</evidence>
<dbReference type="GO" id="GO:0005506">
    <property type="term" value="F:iron ion binding"/>
    <property type="evidence" value="ECO:0007669"/>
    <property type="project" value="InterPro"/>
</dbReference>
<evidence type="ECO:0000313" key="10">
    <source>
        <dbReference type="Proteomes" id="UP000829685"/>
    </source>
</evidence>
<evidence type="ECO:0000256" key="6">
    <source>
        <dbReference type="ARBA" id="ARBA00023004"/>
    </source>
</evidence>
<dbReference type="InterPro" id="IPR036396">
    <property type="entry name" value="Cyt_P450_sf"/>
</dbReference>
<keyword evidence="4 8" id="KW-0479">Metal-binding</keyword>
<evidence type="ECO:0000256" key="1">
    <source>
        <dbReference type="ARBA" id="ARBA00001971"/>
    </source>
</evidence>
<evidence type="ECO:0000256" key="5">
    <source>
        <dbReference type="ARBA" id="ARBA00023002"/>
    </source>
</evidence>
<dbReference type="Gene3D" id="1.10.630.10">
    <property type="entry name" value="Cytochrome P450"/>
    <property type="match status" value="1"/>
</dbReference>
<comment type="cofactor">
    <cofactor evidence="1 8">
        <name>heme</name>
        <dbReference type="ChEBI" id="CHEBI:30413"/>
    </cofactor>
</comment>
<keyword evidence="3 8" id="KW-0349">Heme</keyword>
<dbReference type="AlphaFoldDB" id="A0A9P9WK73"/>
<evidence type="ECO:0000256" key="2">
    <source>
        <dbReference type="ARBA" id="ARBA00010617"/>
    </source>
</evidence>
<evidence type="ECO:0000313" key="9">
    <source>
        <dbReference type="EMBL" id="KAI1867519.1"/>
    </source>
</evidence>
<dbReference type="InterPro" id="IPR050121">
    <property type="entry name" value="Cytochrome_P450_monoxygenase"/>
</dbReference>
<evidence type="ECO:0000256" key="4">
    <source>
        <dbReference type="ARBA" id="ARBA00022723"/>
    </source>
</evidence>
<evidence type="ECO:0000256" key="7">
    <source>
        <dbReference type="ARBA" id="ARBA00023033"/>
    </source>
</evidence>
<comment type="caution">
    <text evidence="9">The sequence shown here is derived from an EMBL/GenBank/DDBJ whole genome shotgun (WGS) entry which is preliminary data.</text>
</comment>
<dbReference type="PRINTS" id="PR00463">
    <property type="entry name" value="EP450I"/>
</dbReference>
<dbReference type="PANTHER" id="PTHR24305:SF77">
    <property type="entry name" value="CYTOCHROME P450 MONOOXYGENASE"/>
    <property type="match status" value="1"/>
</dbReference>
<dbReference type="GO" id="GO:0020037">
    <property type="term" value="F:heme binding"/>
    <property type="evidence" value="ECO:0007669"/>
    <property type="project" value="InterPro"/>
</dbReference>
<dbReference type="SUPFAM" id="SSF48264">
    <property type="entry name" value="Cytochrome P450"/>
    <property type="match status" value="1"/>
</dbReference>
<dbReference type="InterPro" id="IPR002401">
    <property type="entry name" value="Cyt_P450_E_grp-I"/>
</dbReference>
<name>A0A9P9WK73_9PEZI</name>
<organism evidence="9 10">
    <name type="scientific">Neoarthrinium moseri</name>
    <dbReference type="NCBI Taxonomy" id="1658444"/>
    <lineage>
        <taxon>Eukaryota</taxon>
        <taxon>Fungi</taxon>
        <taxon>Dikarya</taxon>
        <taxon>Ascomycota</taxon>
        <taxon>Pezizomycotina</taxon>
        <taxon>Sordariomycetes</taxon>
        <taxon>Xylariomycetidae</taxon>
        <taxon>Amphisphaeriales</taxon>
        <taxon>Apiosporaceae</taxon>
        <taxon>Neoarthrinium</taxon>
    </lineage>
</organism>
<comment type="similarity">
    <text evidence="2">Belongs to the cytochrome P450 family.</text>
</comment>
<dbReference type="GO" id="GO:0016705">
    <property type="term" value="F:oxidoreductase activity, acting on paired donors, with incorporation or reduction of molecular oxygen"/>
    <property type="evidence" value="ECO:0007669"/>
    <property type="project" value="InterPro"/>
</dbReference>
<sequence>MISMAPFASTADVCLITAFGLVAWYLISAAAAWFRLRHVPGPLLAKFSYLWLGQVAQGAKQYYVHRDLCRKYGPLVRVGPNELTTDDPEVLRRIAATRSSYGKDSWYQGARFNPYHEAMFSTLDVRVHDALKSKMGGVYGGSEAPLLEAGVDMQVRSLVELIQKNYISASAGDRSKLMDFAPLTCYFTMDVITKVAFGQEFGYLKSNEDLYDFLRGVRDNWPKLAMSVDVPGIRNVLLSPLFLKFFGPKVSDKQGMGKLMGVAKTVVDTRFGPDKTTHKDLLGSWISKGLDQDRCETEGLFMVIAGSDTTASAIRITMLYLMTCPNVYQKLKTEINATWDRGGISSPISYEEAKKLPYLQAVVYEGLRMRPPAPGLYPKTVPPEGDVIHGKFIPGGTAIGMNTASLFSSITHFGNDADVFRPERFTEATEAQRTEMERLVELGFGYGRFMCAGKAVALMELYKVFFELLRLFDFQIANPTTPWESRSYSVFVEENMWVKVTKSSKV</sequence>
<dbReference type="CDD" id="cd11060">
    <property type="entry name" value="CYP57A1-like"/>
    <property type="match status" value="1"/>
</dbReference>
<keyword evidence="10" id="KW-1185">Reference proteome</keyword>
<keyword evidence="5" id="KW-0560">Oxidoreductase</keyword>
<dbReference type="Pfam" id="PF00067">
    <property type="entry name" value="p450"/>
    <property type="match status" value="1"/>
</dbReference>
<feature type="binding site" description="axial binding residue" evidence="8">
    <location>
        <position position="451"/>
    </location>
    <ligand>
        <name>heme</name>
        <dbReference type="ChEBI" id="CHEBI:30413"/>
    </ligand>
    <ligandPart>
        <name>Fe</name>
        <dbReference type="ChEBI" id="CHEBI:18248"/>
    </ligandPart>
</feature>
<dbReference type="EMBL" id="JAFIMR010000018">
    <property type="protein sequence ID" value="KAI1867519.1"/>
    <property type="molecule type" value="Genomic_DNA"/>
</dbReference>
<proteinExistence type="inferred from homology"/>
<dbReference type="InterPro" id="IPR001128">
    <property type="entry name" value="Cyt_P450"/>
</dbReference>
<dbReference type="PRINTS" id="PR00385">
    <property type="entry name" value="P450"/>
</dbReference>
<reference evidence="9" key="1">
    <citation type="submission" date="2021-03" db="EMBL/GenBank/DDBJ databases">
        <title>Revisited historic fungal species revealed as producer of novel bioactive compounds through whole genome sequencing and comparative genomics.</title>
        <authorList>
            <person name="Vignolle G.A."/>
            <person name="Hochenegger N."/>
            <person name="Mach R.L."/>
            <person name="Mach-Aigner A.R."/>
            <person name="Javad Rahimi M."/>
            <person name="Salim K.A."/>
            <person name="Chan C.M."/>
            <person name="Lim L.B.L."/>
            <person name="Cai F."/>
            <person name="Druzhinina I.S."/>
            <person name="U'Ren J.M."/>
            <person name="Derntl C."/>
        </authorList>
    </citation>
    <scope>NUCLEOTIDE SEQUENCE</scope>
    <source>
        <strain evidence="9">TUCIM 5799</strain>
    </source>
</reference>
<gene>
    <name evidence="9" type="ORF">JX265_007321</name>
</gene>
<evidence type="ECO:0000256" key="3">
    <source>
        <dbReference type="ARBA" id="ARBA00022617"/>
    </source>
</evidence>